<dbReference type="SUPFAM" id="SSF160059">
    <property type="entry name" value="PriA/YqbF domain"/>
    <property type="match status" value="1"/>
</dbReference>
<dbReference type="RefSeq" id="WP_182390527.1">
    <property type="nucleotide sequence ID" value="NZ_JACGCX010000032.1"/>
</dbReference>
<evidence type="ECO:0000259" key="2">
    <source>
        <dbReference type="Pfam" id="PF17891"/>
    </source>
</evidence>
<organism evidence="3 4">
    <name type="scientific">Pseudomonas juntendi</name>
    <dbReference type="NCBI Taxonomy" id="2666183"/>
    <lineage>
        <taxon>Bacteria</taxon>
        <taxon>Pseudomonadati</taxon>
        <taxon>Pseudomonadota</taxon>
        <taxon>Gammaproteobacteria</taxon>
        <taxon>Pseudomonadales</taxon>
        <taxon>Pseudomonadaceae</taxon>
        <taxon>Pseudomonas</taxon>
    </lineage>
</organism>
<dbReference type="Gene3D" id="3.40.5.80">
    <property type="match status" value="1"/>
</dbReference>
<evidence type="ECO:0000313" key="4">
    <source>
        <dbReference type="Proteomes" id="UP000545074"/>
    </source>
</evidence>
<evidence type="ECO:0000313" key="3">
    <source>
        <dbReference type="EMBL" id="MBA6100466.1"/>
    </source>
</evidence>
<gene>
    <name evidence="3" type="ORF">H4C80_25575</name>
</gene>
<dbReference type="Proteomes" id="UP000545074">
    <property type="component" value="Unassembled WGS sequence"/>
</dbReference>
<evidence type="ECO:0000256" key="1">
    <source>
        <dbReference type="SAM" id="MobiDB-lite"/>
    </source>
</evidence>
<comment type="caution">
    <text evidence="3">The sequence shown here is derived from an EMBL/GenBank/DDBJ whole genome shotgun (WGS) entry which is preliminary data.</text>
</comment>
<proteinExistence type="predicted"/>
<sequence length="220" mass="23765">MGVTIKSKIDGFRRGGIVHRAEGTYYPDGVLTEQQLEQFRREPQLVVIEQVQPAGAVGLDDESQRLMQEMGNTIAALEHEVGQLNTGRLLLISNLEDVRTELESERSYRLAMLGRQEALPSQVVELLNLLEPEDPTQEGVVCIKADNLAALIADLLKPQQKTPEAQDDANRSTLSNAVGDESPTPAPVPPVAPADGTQAGAVSPEKSPAKRGKQGQKDAN</sequence>
<protein>
    <recommendedName>
        <fullName evidence="2">Mu-like prophage FluMu N-terminal domain-containing protein</fullName>
    </recommendedName>
</protein>
<dbReference type="EMBL" id="JACGCX010000032">
    <property type="protein sequence ID" value="MBA6100466.1"/>
    <property type="molecule type" value="Genomic_DNA"/>
</dbReference>
<feature type="domain" description="Mu-like prophage FluMu N-terminal" evidence="2">
    <location>
        <begin position="5"/>
        <end position="48"/>
    </location>
</feature>
<dbReference type="AlphaFoldDB" id="A0A7W2QBK1"/>
<feature type="region of interest" description="Disordered" evidence="1">
    <location>
        <begin position="160"/>
        <end position="220"/>
    </location>
</feature>
<dbReference type="InterPro" id="IPR041227">
    <property type="entry name" value="FluMu_N"/>
</dbReference>
<accession>A0A7W2QBK1</accession>
<reference evidence="3 4" key="1">
    <citation type="submission" date="2020-07" db="EMBL/GenBank/DDBJ databases">
        <title>Diversity of carbapenemase encoding genes among Pseudomonas putida group clinical isolates in a tertiary Brazilian hospital.</title>
        <authorList>
            <person name="Alberto-Lei F."/>
            <person name="Nodari C.S."/>
            <person name="Streling A.P."/>
            <person name="Paulino J.T."/>
            <person name="Bessa-Neto F.O."/>
            <person name="Cayo R."/>
            <person name="Gales A.C."/>
        </authorList>
    </citation>
    <scope>NUCLEOTIDE SEQUENCE [LARGE SCALE GENOMIC DNA]</scope>
    <source>
        <strain evidence="3 4">12815</strain>
    </source>
</reference>
<name>A0A7W2QBK1_9PSED</name>
<dbReference type="Pfam" id="PF17891">
    <property type="entry name" value="FluMu_N"/>
    <property type="match status" value="1"/>
</dbReference>